<evidence type="ECO:0000313" key="2">
    <source>
        <dbReference type="Proteomes" id="UP001054252"/>
    </source>
</evidence>
<accession>A0AAV5M1X0</accession>
<evidence type="ECO:0000313" key="1">
    <source>
        <dbReference type="EMBL" id="GKV43789.1"/>
    </source>
</evidence>
<dbReference type="EMBL" id="BPVZ01000173">
    <property type="protein sequence ID" value="GKV43789.1"/>
    <property type="molecule type" value="Genomic_DNA"/>
</dbReference>
<gene>
    <name evidence="1" type="ORF">SLEP1_g51042</name>
</gene>
<proteinExistence type="predicted"/>
<dbReference type="AlphaFoldDB" id="A0AAV5M1X0"/>
<organism evidence="1 2">
    <name type="scientific">Rubroshorea leprosula</name>
    <dbReference type="NCBI Taxonomy" id="152421"/>
    <lineage>
        <taxon>Eukaryota</taxon>
        <taxon>Viridiplantae</taxon>
        <taxon>Streptophyta</taxon>
        <taxon>Embryophyta</taxon>
        <taxon>Tracheophyta</taxon>
        <taxon>Spermatophyta</taxon>
        <taxon>Magnoliopsida</taxon>
        <taxon>eudicotyledons</taxon>
        <taxon>Gunneridae</taxon>
        <taxon>Pentapetalae</taxon>
        <taxon>rosids</taxon>
        <taxon>malvids</taxon>
        <taxon>Malvales</taxon>
        <taxon>Dipterocarpaceae</taxon>
        <taxon>Rubroshorea</taxon>
    </lineage>
</organism>
<name>A0AAV5M1X0_9ROSI</name>
<sequence length="45" mass="5155">MVFSHYISMLLLLHCSKDSKRLSKAPLPPPCYLSLPFPPHESFLL</sequence>
<protein>
    <submittedName>
        <fullName evidence="1">Uncharacterized protein</fullName>
    </submittedName>
</protein>
<keyword evidence="2" id="KW-1185">Reference proteome</keyword>
<reference evidence="1 2" key="1">
    <citation type="journal article" date="2021" name="Commun. Biol.">
        <title>The genome of Shorea leprosula (Dipterocarpaceae) highlights the ecological relevance of drought in aseasonal tropical rainforests.</title>
        <authorList>
            <person name="Ng K.K.S."/>
            <person name="Kobayashi M.J."/>
            <person name="Fawcett J.A."/>
            <person name="Hatakeyama M."/>
            <person name="Paape T."/>
            <person name="Ng C.H."/>
            <person name="Ang C.C."/>
            <person name="Tnah L.H."/>
            <person name="Lee C.T."/>
            <person name="Nishiyama T."/>
            <person name="Sese J."/>
            <person name="O'Brien M.J."/>
            <person name="Copetti D."/>
            <person name="Mohd Noor M.I."/>
            <person name="Ong R.C."/>
            <person name="Putra M."/>
            <person name="Sireger I.Z."/>
            <person name="Indrioko S."/>
            <person name="Kosugi Y."/>
            <person name="Izuno A."/>
            <person name="Isagi Y."/>
            <person name="Lee S.L."/>
            <person name="Shimizu K.K."/>
        </authorList>
    </citation>
    <scope>NUCLEOTIDE SEQUENCE [LARGE SCALE GENOMIC DNA]</scope>
    <source>
        <strain evidence="1">214</strain>
    </source>
</reference>
<comment type="caution">
    <text evidence="1">The sequence shown here is derived from an EMBL/GenBank/DDBJ whole genome shotgun (WGS) entry which is preliminary data.</text>
</comment>
<dbReference type="Proteomes" id="UP001054252">
    <property type="component" value="Unassembled WGS sequence"/>
</dbReference>